<name>A0A841Z7R0_9LIST</name>
<organism evidence="1 2">
    <name type="scientific">Listeria weihenstephanensis</name>
    <dbReference type="NCBI Taxonomy" id="1006155"/>
    <lineage>
        <taxon>Bacteria</taxon>
        <taxon>Bacillati</taxon>
        <taxon>Bacillota</taxon>
        <taxon>Bacilli</taxon>
        <taxon>Bacillales</taxon>
        <taxon>Listeriaceae</taxon>
        <taxon>Listeria</taxon>
    </lineage>
</organism>
<feature type="non-terminal residue" evidence="1">
    <location>
        <position position="1"/>
    </location>
</feature>
<comment type="caution">
    <text evidence="1">The sequence shown here is derived from an EMBL/GenBank/DDBJ whole genome shotgun (WGS) entry which is preliminary data.</text>
</comment>
<proteinExistence type="predicted"/>
<accession>A0A841Z7R0</accession>
<dbReference type="AlphaFoldDB" id="A0A841Z7R0"/>
<evidence type="ECO:0000313" key="1">
    <source>
        <dbReference type="EMBL" id="MBC1501234.1"/>
    </source>
</evidence>
<evidence type="ECO:0000313" key="2">
    <source>
        <dbReference type="Proteomes" id="UP000564536"/>
    </source>
</evidence>
<dbReference type="EMBL" id="JAARRL010000018">
    <property type="protein sequence ID" value="MBC1501234.1"/>
    <property type="molecule type" value="Genomic_DNA"/>
</dbReference>
<sequence>LIGKHTYQIISVFPTQPTETLHQKMSRILMNHLSELSSDNCAGTNGNNNV</sequence>
<dbReference type="Proteomes" id="UP000564536">
    <property type="component" value="Unassembled WGS sequence"/>
</dbReference>
<reference evidence="1 2" key="1">
    <citation type="submission" date="2020-03" db="EMBL/GenBank/DDBJ databases">
        <title>Soil Listeria distribution.</title>
        <authorList>
            <person name="Liao J."/>
            <person name="Wiedmann M."/>
        </authorList>
    </citation>
    <scope>NUCLEOTIDE SEQUENCE [LARGE SCALE GENOMIC DNA]</scope>
    <source>
        <strain evidence="1 2">FSL L7-1523</strain>
    </source>
</reference>
<protein>
    <submittedName>
        <fullName evidence="1">Uncharacterized protein</fullName>
    </submittedName>
</protein>
<gene>
    <name evidence="1" type="ORF">HB943_11530</name>
</gene>